<accession>A0AAD8SF61</accession>
<evidence type="ECO:0000256" key="5">
    <source>
        <dbReference type="ARBA" id="ARBA00022792"/>
    </source>
</evidence>
<evidence type="ECO:0000256" key="8">
    <source>
        <dbReference type="ARBA" id="ARBA00023010"/>
    </source>
</evidence>
<name>A0AAD8SF61_LOLMU</name>
<dbReference type="GO" id="GO:0005744">
    <property type="term" value="C:TIM23 mitochondrial import inner membrane translocase complex"/>
    <property type="evidence" value="ECO:0007669"/>
    <property type="project" value="TreeGrafter"/>
</dbReference>
<keyword evidence="5" id="KW-0999">Mitochondrion inner membrane</keyword>
<proteinExistence type="inferred from homology"/>
<evidence type="ECO:0000313" key="12">
    <source>
        <dbReference type="EMBL" id="KAK1651022.1"/>
    </source>
</evidence>
<organism evidence="12 13">
    <name type="scientific">Lolium multiflorum</name>
    <name type="common">Italian ryegrass</name>
    <name type="synonym">Lolium perenne subsp. multiflorum</name>
    <dbReference type="NCBI Taxonomy" id="4521"/>
    <lineage>
        <taxon>Eukaryota</taxon>
        <taxon>Viridiplantae</taxon>
        <taxon>Streptophyta</taxon>
        <taxon>Embryophyta</taxon>
        <taxon>Tracheophyta</taxon>
        <taxon>Spermatophyta</taxon>
        <taxon>Magnoliopsida</taxon>
        <taxon>Liliopsida</taxon>
        <taxon>Poales</taxon>
        <taxon>Poaceae</taxon>
        <taxon>BOP clade</taxon>
        <taxon>Pooideae</taxon>
        <taxon>Poodae</taxon>
        <taxon>Poeae</taxon>
        <taxon>Poeae Chloroplast Group 2 (Poeae type)</taxon>
        <taxon>Loliodinae</taxon>
        <taxon>Loliinae</taxon>
        <taxon>Lolium</taxon>
    </lineage>
</organism>
<keyword evidence="9" id="KW-0496">Mitochondrion</keyword>
<sequence>MREPHPDITPYPDFIIDAAGFGFVAGGIIGFPYHFIKGIYNSPSGRRLAAGAQSVRINTPPLVGVSAAYLALVEIFHYTMISARKKDDFWSHVLPSFAAGACLPVGRGPRAVATTAFCCLGAATTVYTVRHFGCRVLPPPPFEDPGLTPPSVVDSIPTESVRDADLRCTQHI</sequence>
<dbReference type="PANTHER" id="PTHR10485:SF0">
    <property type="entry name" value="AT05822P-RELATED"/>
    <property type="match status" value="1"/>
</dbReference>
<dbReference type="Pfam" id="PF02466">
    <property type="entry name" value="Tim17"/>
    <property type="match status" value="1"/>
</dbReference>
<evidence type="ECO:0000256" key="11">
    <source>
        <dbReference type="SAM" id="Phobius"/>
    </source>
</evidence>
<evidence type="ECO:0000256" key="4">
    <source>
        <dbReference type="ARBA" id="ARBA00022692"/>
    </source>
</evidence>
<evidence type="ECO:0000313" key="13">
    <source>
        <dbReference type="Proteomes" id="UP001231189"/>
    </source>
</evidence>
<protein>
    <submittedName>
        <fullName evidence="12">Uncharacterized protein</fullName>
    </submittedName>
</protein>
<keyword evidence="6" id="KW-0653">Protein transport</keyword>
<dbReference type="PANTHER" id="PTHR10485">
    <property type="entry name" value="MITOCHONDRIAL IMPORT INNER MEMBRANE TRANSLOCASE SUBUNIT TIM-17"/>
    <property type="match status" value="1"/>
</dbReference>
<keyword evidence="7 11" id="KW-1133">Transmembrane helix</keyword>
<comment type="similarity">
    <text evidence="2">Belongs to the Tim17/Tim22/Tim23 family.</text>
</comment>
<dbReference type="GO" id="GO:0008320">
    <property type="term" value="F:protein transmembrane transporter activity"/>
    <property type="evidence" value="ECO:0007669"/>
    <property type="project" value="TreeGrafter"/>
</dbReference>
<keyword evidence="8" id="KW-0811">Translocation</keyword>
<evidence type="ECO:0000256" key="7">
    <source>
        <dbReference type="ARBA" id="ARBA00022989"/>
    </source>
</evidence>
<dbReference type="EMBL" id="JAUUTY010000004">
    <property type="protein sequence ID" value="KAK1651022.1"/>
    <property type="molecule type" value="Genomic_DNA"/>
</dbReference>
<dbReference type="Proteomes" id="UP001231189">
    <property type="component" value="Unassembled WGS sequence"/>
</dbReference>
<evidence type="ECO:0000256" key="6">
    <source>
        <dbReference type="ARBA" id="ARBA00022927"/>
    </source>
</evidence>
<comment type="subcellular location">
    <subcellularLocation>
        <location evidence="1">Mitochondrion inner membrane</location>
        <topology evidence="1">Multi-pass membrane protein</topology>
    </subcellularLocation>
</comment>
<evidence type="ECO:0000256" key="3">
    <source>
        <dbReference type="ARBA" id="ARBA00022448"/>
    </source>
</evidence>
<evidence type="ECO:0000256" key="1">
    <source>
        <dbReference type="ARBA" id="ARBA00004448"/>
    </source>
</evidence>
<keyword evidence="3" id="KW-0813">Transport</keyword>
<dbReference type="GO" id="GO:0030150">
    <property type="term" value="P:protein import into mitochondrial matrix"/>
    <property type="evidence" value="ECO:0007669"/>
    <property type="project" value="TreeGrafter"/>
</dbReference>
<keyword evidence="10 11" id="KW-0472">Membrane</keyword>
<evidence type="ECO:0000256" key="10">
    <source>
        <dbReference type="ARBA" id="ARBA00023136"/>
    </source>
</evidence>
<feature type="transmembrane region" description="Helical" evidence="11">
    <location>
        <begin position="14"/>
        <end position="36"/>
    </location>
</feature>
<keyword evidence="13" id="KW-1185">Reference proteome</keyword>
<reference evidence="12" key="1">
    <citation type="submission" date="2023-07" db="EMBL/GenBank/DDBJ databases">
        <title>A chromosome-level genome assembly of Lolium multiflorum.</title>
        <authorList>
            <person name="Chen Y."/>
            <person name="Copetti D."/>
            <person name="Kolliker R."/>
            <person name="Studer B."/>
        </authorList>
    </citation>
    <scope>NUCLEOTIDE SEQUENCE</scope>
    <source>
        <strain evidence="12">02402/16</strain>
        <tissue evidence="12">Leaf</tissue>
    </source>
</reference>
<evidence type="ECO:0000256" key="2">
    <source>
        <dbReference type="ARBA" id="ARBA00008444"/>
    </source>
</evidence>
<gene>
    <name evidence="12" type="ORF">QYE76_068827</name>
</gene>
<keyword evidence="4 11" id="KW-0812">Transmembrane</keyword>
<dbReference type="AlphaFoldDB" id="A0AAD8SF61"/>
<evidence type="ECO:0000256" key="9">
    <source>
        <dbReference type="ARBA" id="ARBA00023128"/>
    </source>
</evidence>
<comment type="caution">
    <text evidence="12">The sequence shown here is derived from an EMBL/GenBank/DDBJ whole genome shotgun (WGS) entry which is preliminary data.</text>
</comment>